<dbReference type="AlphaFoldDB" id="A0AAW2EB49"/>
<comment type="caution">
    <text evidence="1">The sequence shown here is derived from an EMBL/GenBank/DDBJ whole genome shotgun (WGS) entry which is preliminary data.</text>
</comment>
<reference evidence="1 2" key="1">
    <citation type="submission" date="2023-03" db="EMBL/GenBank/DDBJ databases">
        <title>High recombination rates correlate with genetic variation in Cardiocondyla obscurior ants.</title>
        <authorList>
            <person name="Errbii M."/>
        </authorList>
    </citation>
    <scope>NUCLEOTIDE SEQUENCE [LARGE SCALE GENOMIC DNA]</scope>
    <source>
        <strain evidence="1">Alpha-2009</strain>
        <tissue evidence="1">Whole body</tissue>
    </source>
</reference>
<gene>
    <name evidence="1" type="ORF">PUN28_019652</name>
</gene>
<dbReference type="EMBL" id="JADYXP020000026">
    <property type="protein sequence ID" value="KAL0100457.1"/>
    <property type="molecule type" value="Genomic_DNA"/>
</dbReference>
<protein>
    <submittedName>
        <fullName evidence="1">Uncharacterized protein</fullName>
    </submittedName>
</protein>
<dbReference type="Proteomes" id="UP001430953">
    <property type="component" value="Unassembled WGS sequence"/>
</dbReference>
<accession>A0AAW2EB49</accession>
<keyword evidence="2" id="KW-1185">Reference proteome</keyword>
<name>A0AAW2EB49_9HYME</name>
<evidence type="ECO:0000313" key="1">
    <source>
        <dbReference type="EMBL" id="KAL0100457.1"/>
    </source>
</evidence>
<sequence length="126" mass="14368">MRPSKNRPYRGKETEKCVSLSNIILKSQGINLLEIFSARSAYPSSRSVKVSRLFNVKFSNDCWPGRESTSDSAVLILIFGSSKRLKMYAPGCVMLVITRTHVYRVRNFLFDLIKLSRLMFGIATKK</sequence>
<evidence type="ECO:0000313" key="2">
    <source>
        <dbReference type="Proteomes" id="UP001430953"/>
    </source>
</evidence>
<organism evidence="1 2">
    <name type="scientific">Cardiocondyla obscurior</name>
    <dbReference type="NCBI Taxonomy" id="286306"/>
    <lineage>
        <taxon>Eukaryota</taxon>
        <taxon>Metazoa</taxon>
        <taxon>Ecdysozoa</taxon>
        <taxon>Arthropoda</taxon>
        <taxon>Hexapoda</taxon>
        <taxon>Insecta</taxon>
        <taxon>Pterygota</taxon>
        <taxon>Neoptera</taxon>
        <taxon>Endopterygota</taxon>
        <taxon>Hymenoptera</taxon>
        <taxon>Apocrita</taxon>
        <taxon>Aculeata</taxon>
        <taxon>Formicoidea</taxon>
        <taxon>Formicidae</taxon>
        <taxon>Myrmicinae</taxon>
        <taxon>Cardiocondyla</taxon>
    </lineage>
</organism>
<proteinExistence type="predicted"/>